<feature type="compositionally biased region" description="Basic residues" evidence="1">
    <location>
        <begin position="92"/>
        <end position="101"/>
    </location>
</feature>
<feature type="region of interest" description="Disordered" evidence="1">
    <location>
        <begin position="229"/>
        <end position="261"/>
    </location>
</feature>
<keyword evidence="2" id="KW-0472">Membrane</keyword>
<evidence type="ECO:0000313" key="4">
    <source>
        <dbReference type="EMBL" id="TDC49808.1"/>
    </source>
</evidence>
<feature type="compositionally biased region" description="Basic residues" evidence="1">
    <location>
        <begin position="46"/>
        <end position="78"/>
    </location>
</feature>
<sequence>MGRPRGPGRSRRPALRRGRVRRRTRIVRGRRCRVGRRPGRGVLPARRGRPGRHRRRRRPRGRGRRLRGPAGLARRRRAERLLRRHRDDPRAPRGRRVRRQPVAHLGRQRAAPARRRERPVSRPDRKWRPSDSDRERYASAVSQAFAEGRIDAADMETRTALIYEAKSIADLDALVEDMPAPAATPAPAAQDTATRSSGIGVGWVVGAVAAVLVIMFAVLSSITDGFTSADSSSDDWAVVDPPPEPPEPPEPPGLPAPDLADLPPIDTVKDSLFTDDGLGELWNAMPAAGHTDLYEIALRPDRATVEALAGTSRPSTVRVEYVGELVLPPEPYRDVMAGDQSFTWADVTPEAVLAAISAMPGVTVSHISIDNDFDGQVTISVYPEGDTDITYARFDASGQLIGTS</sequence>
<evidence type="ECO:0000256" key="2">
    <source>
        <dbReference type="SAM" id="Phobius"/>
    </source>
</evidence>
<comment type="caution">
    <text evidence="4">The sequence shown here is derived from an EMBL/GenBank/DDBJ whole genome shotgun (WGS) entry which is preliminary data.</text>
</comment>
<feature type="region of interest" description="Disordered" evidence="1">
    <location>
        <begin position="1"/>
        <end position="135"/>
    </location>
</feature>
<gene>
    <name evidence="4" type="ORF">E1212_16890</name>
</gene>
<dbReference type="OrthoDB" id="5195280at2"/>
<feature type="domain" description="DUF1707" evidence="3">
    <location>
        <begin position="128"/>
        <end position="179"/>
    </location>
</feature>
<evidence type="ECO:0000259" key="3">
    <source>
        <dbReference type="Pfam" id="PF08044"/>
    </source>
</evidence>
<feature type="compositionally biased region" description="Pro residues" evidence="1">
    <location>
        <begin position="240"/>
        <end position="255"/>
    </location>
</feature>
<organism evidence="4 5">
    <name type="scientific">Jiangella ureilytica</name>
    <dbReference type="NCBI Taxonomy" id="2530374"/>
    <lineage>
        <taxon>Bacteria</taxon>
        <taxon>Bacillati</taxon>
        <taxon>Actinomycetota</taxon>
        <taxon>Actinomycetes</taxon>
        <taxon>Jiangellales</taxon>
        <taxon>Jiangellaceae</taxon>
        <taxon>Jiangella</taxon>
    </lineage>
</organism>
<keyword evidence="2" id="KW-1133">Transmembrane helix</keyword>
<dbReference type="AlphaFoldDB" id="A0A4R4RJN5"/>
<name>A0A4R4RJN5_9ACTN</name>
<evidence type="ECO:0000256" key="1">
    <source>
        <dbReference type="SAM" id="MobiDB-lite"/>
    </source>
</evidence>
<feature type="compositionally biased region" description="Low complexity" evidence="1">
    <location>
        <begin position="229"/>
        <end position="239"/>
    </location>
</feature>
<keyword evidence="5" id="KW-1185">Reference proteome</keyword>
<protein>
    <submittedName>
        <fullName evidence="4">DUF1707 domain-containing protein</fullName>
    </submittedName>
</protein>
<evidence type="ECO:0000313" key="5">
    <source>
        <dbReference type="Proteomes" id="UP000295621"/>
    </source>
</evidence>
<keyword evidence="2" id="KW-0812">Transmembrane</keyword>
<dbReference type="Pfam" id="PF08044">
    <property type="entry name" value="DUF1707"/>
    <property type="match status" value="1"/>
</dbReference>
<feature type="compositionally biased region" description="Basic residues" evidence="1">
    <location>
        <begin position="1"/>
        <end position="39"/>
    </location>
</feature>
<feature type="compositionally biased region" description="Basic and acidic residues" evidence="1">
    <location>
        <begin position="118"/>
        <end position="135"/>
    </location>
</feature>
<feature type="compositionally biased region" description="Basic and acidic residues" evidence="1">
    <location>
        <begin position="79"/>
        <end position="91"/>
    </location>
</feature>
<dbReference type="InterPro" id="IPR012551">
    <property type="entry name" value="DUF1707_SHOCT-like"/>
</dbReference>
<feature type="transmembrane region" description="Helical" evidence="2">
    <location>
        <begin position="201"/>
        <end position="222"/>
    </location>
</feature>
<proteinExistence type="predicted"/>
<dbReference type="EMBL" id="SMKL01000037">
    <property type="protein sequence ID" value="TDC49808.1"/>
    <property type="molecule type" value="Genomic_DNA"/>
</dbReference>
<accession>A0A4R4RJN5</accession>
<feature type="compositionally biased region" description="Low complexity" evidence="1">
    <location>
        <begin position="102"/>
        <end position="111"/>
    </location>
</feature>
<reference evidence="4 5" key="1">
    <citation type="submission" date="2019-02" db="EMBL/GenBank/DDBJ databases">
        <title>Draft genome sequences of novel Actinobacteria.</title>
        <authorList>
            <person name="Sahin N."/>
            <person name="Ay H."/>
            <person name="Saygin H."/>
        </authorList>
    </citation>
    <scope>NUCLEOTIDE SEQUENCE [LARGE SCALE GENOMIC DNA]</scope>
    <source>
        <strain evidence="4 5">KC603</strain>
    </source>
</reference>
<dbReference type="Proteomes" id="UP000295621">
    <property type="component" value="Unassembled WGS sequence"/>
</dbReference>